<gene>
    <name evidence="3" type="ORF">RYF40_003063</name>
</gene>
<dbReference type="Pfam" id="PF00419">
    <property type="entry name" value="Fimbrial"/>
    <property type="match status" value="1"/>
</dbReference>
<dbReference type="InterPro" id="IPR050263">
    <property type="entry name" value="Bact_Fimbrial_Adh_Pro"/>
</dbReference>
<dbReference type="EMBL" id="ABNOCX020000005">
    <property type="protein sequence ID" value="EML7082600.1"/>
    <property type="molecule type" value="Genomic_DNA"/>
</dbReference>
<dbReference type="AlphaFoldDB" id="A0AAI9DXY4"/>
<dbReference type="Gene3D" id="2.60.40.1090">
    <property type="entry name" value="Fimbrial-type adhesion domain"/>
    <property type="match status" value="1"/>
</dbReference>
<dbReference type="GO" id="GO:0043709">
    <property type="term" value="P:cell adhesion involved in single-species biofilm formation"/>
    <property type="evidence" value="ECO:0007669"/>
    <property type="project" value="TreeGrafter"/>
</dbReference>
<dbReference type="InterPro" id="IPR036937">
    <property type="entry name" value="Adhesion_dom_fimbrial_sf"/>
</dbReference>
<name>A0AAI9DXY4_KLEOX</name>
<evidence type="ECO:0000313" key="3">
    <source>
        <dbReference type="EMBL" id="EML7082600.1"/>
    </source>
</evidence>
<comment type="caution">
    <text evidence="3">The sequence shown here is derived from an EMBL/GenBank/DDBJ whole genome shotgun (WGS) entry which is preliminary data.</text>
</comment>
<evidence type="ECO:0000256" key="1">
    <source>
        <dbReference type="SAM" id="SignalP"/>
    </source>
</evidence>
<proteinExistence type="predicted"/>
<protein>
    <submittedName>
        <fullName evidence="3">Fimbrial protein</fullName>
    </submittedName>
</protein>
<dbReference type="SUPFAM" id="SSF49401">
    <property type="entry name" value="Bacterial adhesins"/>
    <property type="match status" value="1"/>
</dbReference>
<evidence type="ECO:0000259" key="2">
    <source>
        <dbReference type="Pfam" id="PF00419"/>
    </source>
</evidence>
<dbReference type="PANTHER" id="PTHR33420:SF34">
    <property type="entry name" value="MINOR FIMBRIAL SUBUNIT"/>
    <property type="match status" value="1"/>
</dbReference>
<keyword evidence="1" id="KW-0732">Signal</keyword>
<dbReference type="InterPro" id="IPR000259">
    <property type="entry name" value="Adhesion_dom_fimbrial"/>
</dbReference>
<dbReference type="GO" id="GO:0009289">
    <property type="term" value="C:pilus"/>
    <property type="evidence" value="ECO:0007669"/>
    <property type="project" value="InterPro"/>
</dbReference>
<dbReference type="PANTHER" id="PTHR33420">
    <property type="entry name" value="FIMBRIAL SUBUNIT ELFA-RELATED"/>
    <property type="match status" value="1"/>
</dbReference>
<organism evidence="3">
    <name type="scientific">Klebsiella oxytoca</name>
    <dbReference type="NCBI Taxonomy" id="571"/>
    <lineage>
        <taxon>Bacteria</taxon>
        <taxon>Pseudomonadati</taxon>
        <taxon>Pseudomonadota</taxon>
        <taxon>Gammaproteobacteria</taxon>
        <taxon>Enterobacterales</taxon>
        <taxon>Enterobacteriaceae</taxon>
        <taxon>Klebsiella/Raoultella group</taxon>
        <taxon>Klebsiella</taxon>
    </lineage>
</organism>
<dbReference type="InterPro" id="IPR008966">
    <property type="entry name" value="Adhesion_dom_sf"/>
</dbReference>
<reference evidence="3" key="1">
    <citation type="submission" date="2024-02" db="EMBL/GenBank/DDBJ databases">
        <authorList>
            <consortium name="Clinical and Environmental Microbiology Branch: Whole genome sequencing antimicrobial resistance pathogens in the healthcare setting"/>
        </authorList>
    </citation>
    <scope>NUCLEOTIDE SEQUENCE</scope>
    <source>
        <strain evidence="3">2023BB-00086</strain>
    </source>
</reference>
<dbReference type="RefSeq" id="WP_142447940.1">
    <property type="nucleotide sequence ID" value="NZ_CABGIA010000006.1"/>
</dbReference>
<feature type="chain" id="PRO_5042611944" evidence="1">
    <location>
        <begin position="24"/>
        <end position="161"/>
    </location>
</feature>
<feature type="signal peptide" evidence="1">
    <location>
        <begin position="1"/>
        <end position="23"/>
    </location>
</feature>
<sequence>MSPVNLRKLLLLLTVCISGSVLADATVNFSGTLIEAPPCVVNNNNVITVNFGNEVMTTRIDGTQYRKPIDFDLDCSMAVSSKQKVRITGTPASFDSTALAGGKSGLGIALYNGDTRLNLGSWLNFTDPNTPKLYAVPIKQSGITLSGGAFRVMASLVVEYQ</sequence>
<accession>A0AAI9DXY4</accession>
<feature type="domain" description="Fimbrial-type adhesion" evidence="2">
    <location>
        <begin position="28"/>
        <end position="161"/>
    </location>
</feature>